<dbReference type="SUPFAM" id="SSF52047">
    <property type="entry name" value="RNI-like"/>
    <property type="match status" value="1"/>
</dbReference>
<evidence type="ECO:0008006" key="3">
    <source>
        <dbReference type="Google" id="ProtNLM"/>
    </source>
</evidence>
<sequence length="671" mass="76487">MEGVSGALTERVLAPQLYEEGWTSTLGSEQRMSRRIHVKTWYPEKRGVSEFNVVGPKSSCNDHVRRFFHTFEGFHEGSSDLVGRSRSRYMSLKRRLTQFVADLELLKRHYTITESMAGHDMDTYSGKIEHGIKLQSLVVEFKAKYQLTDSECPWREWLTLADEASKLLATNQEPLFQRTYLSDLSPELLSYIFNVSEDDVVHALAATCRVLYNISLPYKHRSQCIVHKCSVTDDDGAHYGQQRWSKEKLKNHAIGTAQKFLGDIELIYSRPDVIKRSRELTIRSEWKDYWLNAAGFSSNSLSDIHFRAPLRHSIGRVLSNARNVTHLELDNIRISVDTVISMTSMHRLRSLVLKSCLVLLTGIGTLPPPLPQIINATFVHCQNFNILSVLPNVKTVAIVGSPTREICLPGDLAGMTWNLFHSAERVMITYPDHRYMHRVIDWISAATREHGSMLRLTHFKLETQLALDHQVIFDLLAALRGAPLQVLSLVGLSFARPELLEHLADGFPLLRSITLVHRRNMLYGRTAPSVWPEPTWEYAARLARLSNLQYFSWNFDMRSLRTGTTCDLPLLEEGYPEGQRCDDDDDLYFTEWHAVAKLFAAHCLTLRRLVFLADHRNAEVEFAMYRDVQGKMTVRQDLGARLDEDYHMEANPDIGCNVEAWALGTGGSAPG</sequence>
<keyword evidence="2" id="KW-1185">Reference proteome</keyword>
<gene>
    <name evidence="1" type="ORF">WOLCODRAFT_137834</name>
</gene>
<proteinExistence type="predicted"/>
<dbReference type="AlphaFoldDB" id="A0A2H3JZW6"/>
<reference evidence="1 2" key="1">
    <citation type="journal article" date="2012" name="Science">
        <title>The Paleozoic origin of enzymatic lignin decomposition reconstructed from 31 fungal genomes.</title>
        <authorList>
            <person name="Floudas D."/>
            <person name="Binder M."/>
            <person name="Riley R."/>
            <person name="Barry K."/>
            <person name="Blanchette R.A."/>
            <person name="Henrissat B."/>
            <person name="Martinez A.T."/>
            <person name="Otillar R."/>
            <person name="Spatafora J.W."/>
            <person name="Yadav J.S."/>
            <person name="Aerts A."/>
            <person name="Benoit I."/>
            <person name="Boyd A."/>
            <person name="Carlson A."/>
            <person name="Copeland A."/>
            <person name="Coutinho P.M."/>
            <person name="de Vries R.P."/>
            <person name="Ferreira P."/>
            <person name="Findley K."/>
            <person name="Foster B."/>
            <person name="Gaskell J."/>
            <person name="Glotzer D."/>
            <person name="Gorecki P."/>
            <person name="Heitman J."/>
            <person name="Hesse C."/>
            <person name="Hori C."/>
            <person name="Igarashi K."/>
            <person name="Jurgens J.A."/>
            <person name="Kallen N."/>
            <person name="Kersten P."/>
            <person name="Kohler A."/>
            <person name="Kuees U."/>
            <person name="Kumar T.K.A."/>
            <person name="Kuo A."/>
            <person name="LaButti K."/>
            <person name="Larrondo L.F."/>
            <person name="Lindquist E."/>
            <person name="Ling A."/>
            <person name="Lombard V."/>
            <person name="Lucas S."/>
            <person name="Lundell T."/>
            <person name="Martin R."/>
            <person name="McLaughlin D.J."/>
            <person name="Morgenstern I."/>
            <person name="Morin E."/>
            <person name="Murat C."/>
            <person name="Nagy L.G."/>
            <person name="Nolan M."/>
            <person name="Ohm R.A."/>
            <person name="Patyshakuliyeva A."/>
            <person name="Rokas A."/>
            <person name="Ruiz-Duenas F.J."/>
            <person name="Sabat G."/>
            <person name="Salamov A."/>
            <person name="Samejima M."/>
            <person name="Schmutz J."/>
            <person name="Slot J.C."/>
            <person name="St John F."/>
            <person name="Stenlid J."/>
            <person name="Sun H."/>
            <person name="Sun S."/>
            <person name="Syed K."/>
            <person name="Tsang A."/>
            <person name="Wiebenga A."/>
            <person name="Young D."/>
            <person name="Pisabarro A."/>
            <person name="Eastwood D.C."/>
            <person name="Martin F."/>
            <person name="Cullen D."/>
            <person name="Grigoriev I.V."/>
            <person name="Hibbett D.S."/>
        </authorList>
    </citation>
    <scope>NUCLEOTIDE SEQUENCE [LARGE SCALE GENOMIC DNA]</scope>
    <source>
        <strain evidence="1 2">MD-104</strain>
    </source>
</reference>
<protein>
    <recommendedName>
        <fullName evidence="3">F-box domain-containing protein</fullName>
    </recommendedName>
</protein>
<dbReference type="STRING" id="742152.A0A2H3JZW6"/>
<accession>A0A2H3JZW6</accession>
<dbReference type="OrthoDB" id="3258311at2759"/>
<name>A0A2H3JZW6_WOLCO</name>
<dbReference type="Proteomes" id="UP000218811">
    <property type="component" value="Unassembled WGS sequence"/>
</dbReference>
<dbReference type="OMA" id="FEFYSAR"/>
<dbReference type="EMBL" id="KB468124">
    <property type="protein sequence ID" value="PCH42304.1"/>
    <property type="molecule type" value="Genomic_DNA"/>
</dbReference>
<evidence type="ECO:0000313" key="1">
    <source>
        <dbReference type="EMBL" id="PCH42304.1"/>
    </source>
</evidence>
<evidence type="ECO:0000313" key="2">
    <source>
        <dbReference type="Proteomes" id="UP000218811"/>
    </source>
</evidence>
<organism evidence="1 2">
    <name type="scientific">Wolfiporia cocos (strain MD-104)</name>
    <name type="common">Brown rot fungus</name>
    <dbReference type="NCBI Taxonomy" id="742152"/>
    <lineage>
        <taxon>Eukaryota</taxon>
        <taxon>Fungi</taxon>
        <taxon>Dikarya</taxon>
        <taxon>Basidiomycota</taxon>
        <taxon>Agaricomycotina</taxon>
        <taxon>Agaricomycetes</taxon>
        <taxon>Polyporales</taxon>
        <taxon>Phaeolaceae</taxon>
        <taxon>Wolfiporia</taxon>
    </lineage>
</organism>